<comment type="caution">
    <text evidence="1">The sequence shown here is derived from an EMBL/GenBank/DDBJ whole genome shotgun (WGS) entry which is preliminary data.</text>
</comment>
<dbReference type="EMBL" id="AZRA01000010">
    <property type="protein sequence ID" value="KDB53916.1"/>
    <property type="molecule type" value="Genomic_DNA"/>
</dbReference>
<gene>
    <name evidence="1" type="ORF">X805_04700</name>
</gene>
<proteinExistence type="predicted"/>
<dbReference type="Proteomes" id="UP000026714">
    <property type="component" value="Unassembled WGS sequence"/>
</dbReference>
<sequence>MKDVNDLKEALLILLWRAADTSTRAQVLTDLQGQCAMAHMTDDADAVAAEWLSDLLRRGVPMSGETSTPRKATG</sequence>
<protein>
    <submittedName>
        <fullName evidence="1">Uncharacterized protein</fullName>
    </submittedName>
</protein>
<organism evidence="1 2">
    <name type="scientific">Sphaerotilus natans subsp. natans DSM 6575</name>
    <dbReference type="NCBI Taxonomy" id="1286631"/>
    <lineage>
        <taxon>Bacteria</taxon>
        <taxon>Pseudomonadati</taxon>
        <taxon>Pseudomonadota</taxon>
        <taxon>Betaproteobacteria</taxon>
        <taxon>Burkholderiales</taxon>
        <taxon>Sphaerotilaceae</taxon>
        <taxon>Sphaerotilus</taxon>
    </lineage>
</organism>
<evidence type="ECO:0000313" key="1">
    <source>
        <dbReference type="EMBL" id="KDB53916.1"/>
    </source>
</evidence>
<dbReference type="AlphaFoldDB" id="A0A059KR57"/>
<accession>A0A059KR57</accession>
<reference evidence="1 2" key="1">
    <citation type="journal article" date="2014" name="FEMS Microbiol. Ecol.">
        <title>Sphaerotilus natans encrusted with nanoball-shaped Fe(III) oxide minerals formed by nitrate-reducing mixotrophic Fe(II) oxidation.</title>
        <authorList>
            <person name="Park S."/>
            <person name="Kim D.H."/>
            <person name="Lee J.H."/>
            <person name="Hur H.G."/>
        </authorList>
    </citation>
    <scope>NUCLEOTIDE SEQUENCE [LARGE SCALE GENOMIC DNA]</scope>
    <source>
        <strain evidence="1 2">DSM 6575</strain>
    </source>
</reference>
<name>A0A059KR57_9BURK</name>
<dbReference type="RefSeq" id="WP_037477809.1">
    <property type="nucleotide sequence ID" value="NZ_AZRA01000010.1"/>
</dbReference>
<keyword evidence="2" id="KW-1185">Reference proteome</keyword>
<evidence type="ECO:0000313" key="2">
    <source>
        <dbReference type="Proteomes" id="UP000026714"/>
    </source>
</evidence>